<organism evidence="1 2">
    <name type="scientific">Virgibacillus phasianinus</name>
    <dbReference type="NCBI Taxonomy" id="2017483"/>
    <lineage>
        <taxon>Bacteria</taxon>
        <taxon>Bacillati</taxon>
        <taxon>Bacillota</taxon>
        <taxon>Bacilli</taxon>
        <taxon>Bacillales</taxon>
        <taxon>Bacillaceae</taxon>
        <taxon>Virgibacillus</taxon>
    </lineage>
</organism>
<dbReference type="EMBL" id="CP022315">
    <property type="protein sequence ID" value="ASK63781.1"/>
    <property type="molecule type" value="Genomic_DNA"/>
</dbReference>
<evidence type="ECO:0000313" key="2">
    <source>
        <dbReference type="Proteomes" id="UP000198312"/>
    </source>
</evidence>
<keyword evidence="2" id="KW-1185">Reference proteome</keyword>
<protein>
    <recommendedName>
        <fullName evidence="3">Dipeptidylpeptidase IV N-terminal domain-containing protein</fullName>
    </recommendedName>
</protein>
<dbReference type="SUPFAM" id="SSF82171">
    <property type="entry name" value="DPP6 N-terminal domain-like"/>
    <property type="match status" value="1"/>
</dbReference>
<proteinExistence type="predicted"/>
<reference evidence="1 2" key="1">
    <citation type="submission" date="2017-07" db="EMBL/GenBank/DDBJ databases">
        <title>Virgibacillus sp. LM2416.</title>
        <authorList>
            <person name="Tak E.J."/>
            <person name="Bae J.-W."/>
        </authorList>
    </citation>
    <scope>NUCLEOTIDE SEQUENCE [LARGE SCALE GENOMIC DNA]</scope>
    <source>
        <strain evidence="1 2">LM2416</strain>
    </source>
</reference>
<sequence length="98" mass="11109">MHPGTHKFIAYSATVPSDRGYFNQIRTVRKRGGNNQVHTISNCYATPVTWSPDSRKIAYLSGCTEQEYAHELWMINLTHPVSVQLIKDSVITALKWSS</sequence>
<accession>A0A220U7F4</accession>
<dbReference type="AlphaFoldDB" id="A0A220U7F4"/>
<dbReference type="RefSeq" id="WP_089063040.1">
    <property type="nucleotide sequence ID" value="NZ_CP022315.1"/>
</dbReference>
<dbReference type="Proteomes" id="UP000198312">
    <property type="component" value="Chromosome"/>
</dbReference>
<name>A0A220U7F4_9BACI</name>
<dbReference type="OrthoDB" id="308800at2"/>
<dbReference type="InterPro" id="IPR011042">
    <property type="entry name" value="6-blade_b-propeller_TolB-like"/>
</dbReference>
<evidence type="ECO:0000313" key="1">
    <source>
        <dbReference type="EMBL" id="ASK63781.1"/>
    </source>
</evidence>
<gene>
    <name evidence="1" type="ORF">CFK37_17255</name>
</gene>
<dbReference type="Gene3D" id="2.120.10.30">
    <property type="entry name" value="TolB, C-terminal domain"/>
    <property type="match status" value="1"/>
</dbReference>
<evidence type="ECO:0008006" key="3">
    <source>
        <dbReference type="Google" id="ProtNLM"/>
    </source>
</evidence>
<dbReference type="KEGG" id="vil:CFK37_17255"/>